<name>A0A8E1WGG6_9HYPH</name>
<dbReference type="GO" id="GO:0043190">
    <property type="term" value="C:ATP-binding cassette (ABC) transporter complex"/>
    <property type="evidence" value="ECO:0007669"/>
    <property type="project" value="InterPro"/>
</dbReference>
<keyword evidence="8" id="KW-1185">Reference proteome</keyword>
<dbReference type="EMBL" id="JACHGI010000010">
    <property type="protein sequence ID" value="MBB6468436.1"/>
    <property type="molecule type" value="Genomic_DNA"/>
</dbReference>
<accession>A0A8E1WGG6</accession>
<dbReference type="Gene3D" id="3.90.76.10">
    <property type="entry name" value="Dipeptide-binding Protein, Domain 1"/>
    <property type="match status" value="1"/>
</dbReference>
<dbReference type="PANTHER" id="PTHR30290">
    <property type="entry name" value="PERIPLASMIC BINDING COMPONENT OF ABC TRANSPORTER"/>
    <property type="match status" value="1"/>
</dbReference>
<dbReference type="InterPro" id="IPR039424">
    <property type="entry name" value="SBP_5"/>
</dbReference>
<dbReference type="AlphaFoldDB" id="A0A8E1WGG6"/>
<reference evidence="6 8" key="2">
    <citation type="submission" date="2020-09" db="EMBL/GenBank/DDBJ databases">
        <title>Draft Genome Sequence of Aminobacter carboxidus type strain DSM 1086, a soil Gram-negative carboxydobacterium.</title>
        <authorList>
            <person name="Turrini P."/>
            <person name="Tescari M."/>
            <person name="Artuso I."/>
            <person name="Lugli G.A."/>
            <person name="Frangipani E."/>
            <person name="Ventura M."/>
            <person name="Visca P."/>
        </authorList>
    </citation>
    <scope>NUCLEOTIDE SEQUENCE [LARGE SCALE GENOMIC DNA]</scope>
    <source>
        <strain evidence="6 8">DSM 1086</strain>
    </source>
</reference>
<dbReference type="Gene3D" id="3.10.105.10">
    <property type="entry name" value="Dipeptide-binding Protein, Domain 3"/>
    <property type="match status" value="1"/>
</dbReference>
<protein>
    <submittedName>
        <fullName evidence="6">ABC transporter substrate-binding protein</fullName>
    </submittedName>
    <submittedName>
        <fullName evidence="5">Peptide/nickel transport system substrate-binding protein</fullName>
    </submittedName>
</protein>
<comment type="caution">
    <text evidence="5">The sequence shown here is derived from an EMBL/GenBank/DDBJ whole genome shotgun (WGS) entry which is preliminary data.</text>
</comment>
<dbReference type="Proteomes" id="UP000532373">
    <property type="component" value="Unassembled WGS sequence"/>
</dbReference>
<organism evidence="5 7">
    <name type="scientific">Aminobacter carboxidus</name>
    <dbReference type="NCBI Taxonomy" id="376165"/>
    <lineage>
        <taxon>Bacteria</taxon>
        <taxon>Pseudomonadati</taxon>
        <taxon>Pseudomonadota</taxon>
        <taxon>Alphaproteobacteria</taxon>
        <taxon>Hyphomicrobiales</taxon>
        <taxon>Phyllobacteriaceae</taxon>
        <taxon>Aminobacter</taxon>
    </lineage>
</organism>
<evidence type="ECO:0000256" key="1">
    <source>
        <dbReference type="ARBA" id="ARBA00004418"/>
    </source>
</evidence>
<proteinExistence type="inferred from homology"/>
<evidence type="ECO:0000256" key="3">
    <source>
        <dbReference type="SAM" id="SignalP"/>
    </source>
</evidence>
<dbReference type="InterPro" id="IPR000914">
    <property type="entry name" value="SBP_5_dom"/>
</dbReference>
<evidence type="ECO:0000313" key="7">
    <source>
        <dbReference type="Proteomes" id="UP000532373"/>
    </source>
</evidence>
<feature type="domain" description="Solute-binding protein family 5" evidence="4">
    <location>
        <begin position="81"/>
        <end position="440"/>
    </location>
</feature>
<dbReference type="PANTHER" id="PTHR30290:SF83">
    <property type="entry name" value="ABC TRANSPORTER SUBSTRATE-BINDING PROTEIN"/>
    <property type="match status" value="1"/>
</dbReference>
<dbReference type="RefSeq" id="WP_184770954.1">
    <property type="nucleotide sequence ID" value="NZ_JACHGI010000010.1"/>
</dbReference>
<dbReference type="GO" id="GO:0030288">
    <property type="term" value="C:outer membrane-bounded periplasmic space"/>
    <property type="evidence" value="ECO:0007669"/>
    <property type="project" value="UniProtKB-ARBA"/>
</dbReference>
<dbReference type="InterPro" id="IPR030678">
    <property type="entry name" value="Peptide/Ni-bd"/>
</dbReference>
<gene>
    <name evidence="5" type="ORF">HNQ96_004320</name>
    <name evidence="6" type="ORF">IHE39_14070</name>
</gene>
<dbReference type="GO" id="GO:1904680">
    <property type="term" value="F:peptide transmembrane transporter activity"/>
    <property type="evidence" value="ECO:0007669"/>
    <property type="project" value="TreeGrafter"/>
</dbReference>
<dbReference type="Proteomes" id="UP000598227">
    <property type="component" value="Unassembled WGS sequence"/>
</dbReference>
<dbReference type="SUPFAM" id="SSF53850">
    <property type="entry name" value="Periplasmic binding protein-like II"/>
    <property type="match status" value="1"/>
</dbReference>
<sequence>MFRLKMKAHAASIALIALGAVIASAQAPAWAATVTIGSEAALPPLDPQRTTGSVGLRIAGAIFDTLIREDLSKGGSGVPDIAPALAESWSVSDDGLTYTFKLRKGVTFHDGTAFDAQAVQTNFDRLLNKESAVFDERASSTMAFLTRWIASSKAVDAETFTLTLKEAFSGLPRLLSDRSMSIISPAAMEKYKGDELGFHPVGTGPFKLATLEQGQALTLARNDGYWRGTPKVETLVFKAVTDPTALAIAMQTGVIDVIPSASAEQVTQLSAEPDLKVQYTDAANFYFIRLNMKAEYTKDARFRQALNYAVNRDFIAALFGGQAVPRGGPVPTGNEITALAAGTVKEYNYDPEKAKALLAEIGLKAPVTLKVLAPNNGPGFGLSPQLMTLIQQDLAAVGVDLQPQLLEFTTMISTERPGYADDVHGSYNGWVTGAGSAYVFERLFASSQQPPKGVNRGWYQNADVDAKLATARSERDEAKRAALYVDAAAKVAEDAPYLFLYQDRLPRVIRSNVKGIEAAASVYIDFSQVSVD</sequence>
<comment type="subcellular location">
    <subcellularLocation>
        <location evidence="1">Periplasm</location>
    </subcellularLocation>
</comment>
<feature type="chain" id="PRO_5034140792" evidence="3">
    <location>
        <begin position="32"/>
        <end position="532"/>
    </location>
</feature>
<dbReference type="Pfam" id="PF00496">
    <property type="entry name" value="SBP_bac_5"/>
    <property type="match status" value="1"/>
</dbReference>
<evidence type="ECO:0000259" key="4">
    <source>
        <dbReference type="Pfam" id="PF00496"/>
    </source>
</evidence>
<evidence type="ECO:0000313" key="8">
    <source>
        <dbReference type="Proteomes" id="UP000598227"/>
    </source>
</evidence>
<evidence type="ECO:0000313" key="5">
    <source>
        <dbReference type="EMBL" id="MBB6468436.1"/>
    </source>
</evidence>
<evidence type="ECO:0000256" key="2">
    <source>
        <dbReference type="ARBA" id="ARBA00005695"/>
    </source>
</evidence>
<evidence type="ECO:0000313" key="6">
    <source>
        <dbReference type="EMBL" id="MBE1205423.1"/>
    </source>
</evidence>
<dbReference type="EMBL" id="JACZEP010000003">
    <property type="protein sequence ID" value="MBE1205423.1"/>
    <property type="molecule type" value="Genomic_DNA"/>
</dbReference>
<keyword evidence="3" id="KW-0732">Signal</keyword>
<dbReference type="GO" id="GO:0015833">
    <property type="term" value="P:peptide transport"/>
    <property type="evidence" value="ECO:0007669"/>
    <property type="project" value="TreeGrafter"/>
</dbReference>
<dbReference type="PIRSF" id="PIRSF002741">
    <property type="entry name" value="MppA"/>
    <property type="match status" value="1"/>
</dbReference>
<comment type="similarity">
    <text evidence="2">Belongs to the bacterial solute-binding protein 5 family.</text>
</comment>
<dbReference type="Gene3D" id="3.40.190.10">
    <property type="entry name" value="Periplasmic binding protein-like II"/>
    <property type="match status" value="1"/>
</dbReference>
<feature type="signal peptide" evidence="3">
    <location>
        <begin position="1"/>
        <end position="31"/>
    </location>
</feature>
<reference evidence="5 7" key="1">
    <citation type="submission" date="2020-08" db="EMBL/GenBank/DDBJ databases">
        <title>Genomic Encyclopedia of Type Strains, Phase IV (KMG-IV): sequencing the most valuable type-strain genomes for metagenomic binning, comparative biology and taxonomic classification.</title>
        <authorList>
            <person name="Goeker M."/>
        </authorList>
    </citation>
    <scope>NUCLEOTIDE SEQUENCE [LARGE SCALE GENOMIC DNA]</scope>
    <source>
        <strain evidence="5 7">DSM 17454</strain>
    </source>
</reference>